<name>A0A6L6JCL4_9RHOB</name>
<feature type="domain" description="Amidase" evidence="1">
    <location>
        <begin position="25"/>
        <end position="434"/>
    </location>
</feature>
<dbReference type="OrthoDB" id="9811471at2"/>
<dbReference type="EC" id="3.5.1.54" evidence="3"/>
<dbReference type="EMBL" id="WMIE01000012">
    <property type="protein sequence ID" value="MTH79246.1"/>
    <property type="molecule type" value="Genomic_DNA"/>
</dbReference>
<dbReference type="GO" id="GO:0004039">
    <property type="term" value="F:allophanate hydrolase activity"/>
    <property type="evidence" value="ECO:0007669"/>
    <property type="project" value="UniProtKB-EC"/>
</dbReference>
<comment type="caution">
    <text evidence="3">The sequence shown here is derived from an EMBL/GenBank/DDBJ whole genome shotgun (WGS) entry which is preliminary data.</text>
</comment>
<proteinExistence type="predicted"/>
<evidence type="ECO:0000259" key="2">
    <source>
        <dbReference type="Pfam" id="PF21986"/>
    </source>
</evidence>
<dbReference type="Gene3D" id="3.10.490.10">
    <property type="entry name" value="Gamma-glutamyl cyclotransferase-like"/>
    <property type="match status" value="1"/>
</dbReference>
<organism evidence="3 4">
    <name type="scientific">Paracoccus aestuariivivens</name>
    <dbReference type="NCBI Taxonomy" id="1820333"/>
    <lineage>
        <taxon>Bacteria</taxon>
        <taxon>Pseudomonadati</taxon>
        <taxon>Pseudomonadota</taxon>
        <taxon>Alphaproteobacteria</taxon>
        <taxon>Rhodobacterales</taxon>
        <taxon>Paracoccaceae</taxon>
        <taxon>Paracoccus</taxon>
    </lineage>
</organism>
<gene>
    <name evidence="3" type="primary">atzF</name>
    <name evidence="3" type="ORF">GL286_16100</name>
</gene>
<dbReference type="Pfam" id="PF01425">
    <property type="entry name" value="Amidase"/>
    <property type="match status" value="1"/>
</dbReference>
<evidence type="ECO:0000259" key="1">
    <source>
        <dbReference type="Pfam" id="PF01425"/>
    </source>
</evidence>
<dbReference type="SUPFAM" id="SSF75304">
    <property type="entry name" value="Amidase signature (AS) enzymes"/>
    <property type="match status" value="1"/>
</dbReference>
<dbReference type="InterPro" id="IPR014085">
    <property type="entry name" value="Allophanate_hydrolase"/>
</dbReference>
<dbReference type="Gene3D" id="3.90.1300.10">
    <property type="entry name" value="Amidase signature (AS) domain"/>
    <property type="match status" value="1"/>
</dbReference>
<evidence type="ECO:0000313" key="4">
    <source>
        <dbReference type="Proteomes" id="UP000478183"/>
    </source>
</evidence>
<dbReference type="PANTHER" id="PTHR11895">
    <property type="entry name" value="TRANSAMIDASE"/>
    <property type="match status" value="1"/>
</dbReference>
<feature type="domain" description="Allophanate hydrolase C-terminal" evidence="2">
    <location>
        <begin position="471"/>
        <end position="593"/>
    </location>
</feature>
<dbReference type="Proteomes" id="UP000478183">
    <property type="component" value="Unassembled WGS sequence"/>
</dbReference>
<dbReference type="InterPro" id="IPR023631">
    <property type="entry name" value="Amidase_dom"/>
</dbReference>
<dbReference type="InterPro" id="IPR036928">
    <property type="entry name" value="AS_sf"/>
</dbReference>
<dbReference type="PANTHER" id="PTHR11895:SF169">
    <property type="entry name" value="GLUTAMYL-TRNA(GLN) AMIDOTRANSFERASE"/>
    <property type="match status" value="1"/>
</dbReference>
<dbReference type="Pfam" id="PF21986">
    <property type="entry name" value="AH_C"/>
    <property type="match status" value="1"/>
</dbReference>
<dbReference type="InterPro" id="IPR000120">
    <property type="entry name" value="Amidase"/>
</dbReference>
<keyword evidence="3" id="KW-0378">Hydrolase</keyword>
<dbReference type="AlphaFoldDB" id="A0A6L6JCL4"/>
<reference evidence="3 4" key="1">
    <citation type="submission" date="2019-11" db="EMBL/GenBank/DDBJ databases">
        <authorList>
            <person name="Dong K."/>
        </authorList>
    </citation>
    <scope>NUCLEOTIDE SEQUENCE [LARGE SCALE GENOMIC DNA]</scope>
    <source>
        <strain evidence="3 4">NBRC 111993</strain>
    </source>
</reference>
<dbReference type="Gene3D" id="1.20.58.1700">
    <property type="match status" value="1"/>
</dbReference>
<keyword evidence="4" id="KW-1185">Reference proteome</keyword>
<protein>
    <submittedName>
        <fullName evidence="3">Allophanate hydrolase</fullName>
        <ecNumber evidence="3">3.5.1.54</ecNumber>
    </submittedName>
</protein>
<evidence type="ECO:0000313" key="3">
    <source>
        <dbReference type="EMBL" id="MTH79246.1"/>
    </source>
</evidence>
<sequence>MLEELAFTLPDLRRAYAQGLQPTALIAEVFRRIAHARDPGIFIHVIDRDTLLAQAEALGRFDPDLPFWGIPFAVKDNIDVADCPTTVACPAFAYAADRDAFVVARLRAAGALPIGKTNLDQFATGLVGVRTPWPAPRNAHDPDIVPGGSSSGSAVAVARGIVSFSLGTDTAGSGRVPAALNNIVGLKPTPGALSTTGVVPACRTLDAVSIFALTVADAHEIFHEVCAYDADDPYAKPVRAAAISSPPPQLRIGIPSRNSIRFFGDDQQQDAFDAACDRLRAIATVTEIDFTPFYAVATLLYEGAWVAERDCVIGPLLDTNPEAVLPVIRRIVGRAKDLSATDAFRDFYRLADLRRQLQQVLEPLDMICVPSIPNFPTVAELQADPIGPNSRLGTYTNFANLLGLCALAVPAPARADGRPGGVTLLAQEGHDALLAGLGTIIERWGSRSLGATGWAIPDAAPRPVTASTTEVEIAVCGAHMSGLPLNGELTRRGGRFLRQGPTMPEYNLYSLPGGPPRRPGMVRCSEGGTSIQVEVWALPATQLGSFIAGIPAPLCIGTIRMADGTTPKGFLCETAATSGEAINVSAFGDWRLVLAEATP</sequence>
<accession>A0A6L6JCL4</accession>
<dbReference type="NCBIfam" id="TIGR02713">
    <property type="entry name" value="allophanate_hyd"/>
    <property type="match status" value="1"/>
</dbReference>
<dbReference type="InterPro" id="IPR053844">
    <property type="entry name" value="AH_C"/>
</dbReference>
<dbReference type="NCBIfam" id="NF006043">
    <property type="entry name" value="PRK08186.1"/>
    <property type="match status" value="1"/>
</dbReference>